<evidence type="ECO:0000256" key="5">
    <source>
        <dbReference type="ARBA" id="ARBA00022723"/>
    </source>
</evidence>
<keyword evidence="5" id="KW-0479">Metal-binding</keyword>
<sequence length="421" mass="47402">MASRAVEKVFIAFFLAEEEAANNRAQVALRHLRQFKKENVRYLKTSRPQQVDTTAHKDEHKAAVKREPKAAKRRRKGGRCAEDYLQKGGMMAFYNLSDFNTHFGMTRTQVEGLLNELQPHYPYERGSKLPLENVVLASLRVLSSQESYGMIAERFQTSKSVICTSLHTFCSLVSGNLENHIRWPVGNAIRGTIQGFEDVGFPGTLGAMDAFHIPINKPKDVQEPDEYMKENTMYCTTLLAVCDNKYKFTYVNVGHPGAFDNSDVFKRCELHKAFQEDPDSLLPCDFHIGGKVYPFHIIADAGFPLSEYVMTPYADDGHLKHKEQEYNRQHSSALLTVSKAVGILKARYNRLKLLQMQHLAQCSIAIKACCILHNICVHSSDAETYGVDEVPPLITAPCVHLESNVAGESKRSIIADSLFLE</sequence>
<feature type="region of interest" description="Disordered" evidence="8">
    <location>
        <begin position="46"/>
        <end position="78"/>
    </location>
</feature>
<dbReference type="InterPro" id="IPR027806">
    <property type="entry name" value="HARBI1_dom"/>
</dbReference>
<comment type="cofactor">
    <cofactor evidence="1">
        <name>a divalent metal cation</name>
        <dbReference type="ChEBI" id="CHEBI:60240"/>
    </cofactor>
</comment>
<dbReference type="PANTHER" id="PTHR22930:SF237">
    <property type="entry name" value="SI:CH73-257C13.2"/>
    <property type="match status" value="1"/>
</dbReference>
<evidence type="ECO:0000256" key="3">
    <source>
        <dbReference type="ARBA" id="ARBA00006958"/>
    </source>
</evidence>
<proteinExistence type="inferred from homology"/>
<comment type="subcellular location">
    <subcellularLocation>
        <location evidence="2">Nucleus</location>
    </subcellularLocation>
</comment>
<dbReference type="GO" id="GO:0005634">
    <property type="term" value="C:nucleus"/>
    <property type="evidence" value="ECO:0007669"/>
    <property type="project" value="UniProtKB-SubCell"/>
</dbReference>
<dbReference type="PANTHER" id="PTHR22930">
    <property type="match status" value="1"/>
</dbReference>
<evidence type="ECO:0000256" key="7">
    <source>
        <dbReference type="ARBA" id="ARBA00023242"/>
    </source>
</evidence>
<keyword evidence="4" id="KW-0540">Nuclease</keyword>
<keyword evidence="6" id="KW-0378">Hydrolase</keyword>
<name>A0A0N7ZCH8_SCYOL</name>
<dbReference type="InterPro" id="IPR045249">
    <property type="entry name" value="HARBI1-like"/>
</dbReference>
<feature type="compositionally biased region" description="Basic and acidic residues" evidence="8">
    <location>
        <begin position="54"/>
        <end position="70"/>
    </location>
</feature>
<evidence type="ECO:0000256" key="1">
    <source>
        <dbReference type="ARBA" id="ARBA00001968"/>
    </source>
</evidence>
<feature type="domain" description="DDE Tnp4" evidence="9">
    <location>
        <begin position="208"/>
        <end position="374"/>
    </location>
</feature>
<comment type="similarity">
    <text evidence="3">Belongs to the HARBI1 family.</text>
</comment>
<evidence type="ECO:0000256" key="6">
    <source>
        <dbReference type="ARBA" id="ARBA00022801"/>
    </source>
</evidence>
<organism evidence="10">
    <name type="scientific">Scylla olivacea</name>
    <name type="common">Orange mud crab</name>
    <name type="synonym">Cancer olivacea</name>
    <dbReference type="NCBI Taxonomy" id="85551"/>
    <lineage>
        <taxon>Eukaryota</taxon>
        <taxon>Metazoa</taxon>
        <taxon>Ecdysozoa</taxon>
        <taxon>Arthropoda</taxon>
        <taxon>Crustacea</taxon>
        <taxon>Multicrustacea</taxon>
        <taxon>Malacostraca</taxon>
        <taxon>Eumalacostraca</taxon>
        <taxon>Eucarida</taxon>
        <taxon>Decapoda</taxon>
        <taxon>Pleocyemata</taxon>
        <taxon>Brachyura</taxon>
        <taxon>Eubrachyura</taxon>
        <taxon>Portunoidea</taxon>
        <taxon>Portunidae</taxon>
        <taxon>Portuninae</taxon>
        <taxon>Scylla</taxon>
    </lineage>
</organism>
<accession>A0A0N7ZCH8</accession>
<dbReference type="GO" id="GO:0016787">
    <property type="term" value="F:hydrolase activity"/>
    <property type="evidence" value="ECO:0007669"/>
    <property type="project" value="UniProtKB-KW"/>
</dbReference>
<reference evidence="10" key="1">
    <citation type="submission" date="2015-09" db="EMBL/GenBank/DDBJ databases">
        <title>Scylla olivacea transcriptome.</title>
        <authorList>
            <person name="Ikhwanuddin M."/>
        </authorList>
    </citation>
    <scope>NUCLEOTIDE SEQUENCE</scope>
</reference>
<dbReference type="Pfam" id="PF13359">
    <property type="entry name" value="DDE_Tnp_4"/>
    <property type="match status" value="1"/>
</dbReference>
<dbReference type="GO" id="GO:0004518">
    <property type="term" value="F:nuclease activity"/>
    <property type="evidence" value="ECO:0007669"/>
    <property type="project" value="UniProtKB-KW"/>
</dbReference>
<evidence type="ECO:0000259" key="9">
    <source>
        <dbReference type="Pfam" id="PF13359"/>
    </source>
</evidence>
<evidence type="ECO:0000313" key="10">
    <source>
        <dbReference type="EMBL" id="JAI64488.1"/>
    </source>
</evidence>
<dbReference type="GO" id="GO:0046872">
    <property type="term" value="F:metal ion binding"/>
    <property type="evidence" value="ECO:0007669"/>
    <property type="project" value="UniProtKB-KW"/>
</dbReference>
<keyword evidence="7" id="KW-0539">Nucleus</keyword>
<dbReference type="AlphaFoldDB" id="A0A0N7ZCH8"/>
<evidence type="ECO:0000256" key="8">
    <source>
        <dbReference type="SAM" id="MobiDB-lite"/>
    </source>
</evidence>
<evidence type="ECO:0000256" key="2">
    <source>
        <dbReference type="ARBA" id="ARBA00004123"/>
    </source>
</evidence>
<protein>
    <recommendedName>
        <fullName evidence="9">DDE Tnp4 domain-containing protein</fullName>
    </recommendedName>
</protein>
<evidence type="ECO:0000256" key="4">
    <source>
        <dbReference type="ARBA" id="ARBA00022722"/>
    </source>
</evidence>
<dbReference type="EMBL" id="GDRN01066730">
    <property type="protein sequence ID" value="JAI64488.1"/>
    <property type="molecule type" value="Transcribed_RNA"/>
</dbReference>